<keyword evidence="6" id="KW-1185">Reference proteome</keyword>
<dbReference type="RefSeq" id="WP_127000967.1">
    <property type="nucleotide sequence ID" value="NZ_CP173194.1"/>
</dbReference>
<protein>
    <submittedName>
        <fullName evidence="5">Glutathione S-transferase family protein</fullName>
    </submittedName>
</protein>
<feature type="binding site" evidence="2">
    <location>
        <position position="97"/>
    </location>
    <ligand>
        <name>glutathione</name>
        <dbReference type="ChEBI" id="CHEBI:57925"/>
    </ligand>
</feature>
<dbReference type="SUPFAM" id="SSF52833">
    <property type="entry name" value="Thioredoxin-like"/>
    <property type="match status" value="1"/>
</dbReference>
<dbReference type="GO" id="GO:0005737">
    <property type="term" value="C:cytoplasm"/>
    <property type="evidence" value="ECO:0007669"/>
    <property type="project" value="TreeGrafter"/>
</dbReference>
<dbReference type="Proteomes" id="UP000280346">
    <property type="component" value="Unassembled WGS sequence"/>
</dbReference>
<dbReference type="Gene3D" id="3.40.30.10">
    <property type="entry name" value="Glutaredoxin"/>
    <property type="match status" value="1"/>
</dbReference>
<feature type="binding site" evidence="2">
    <location>
        <begin position="147"/>
        <end position="148"/>
    </location>
    <ligand>
        <name>glutathione</name>
        <dbReference type="ChEBI" id="CHEBI:57925"/>
    </ligand>
</feature>
<dbReference type="Gene3D" id="1.20.1050.10">
    <property type="match status" value="1"/>
</dbReference>
<sequence>MPQLVNGVWVKGDIAASEIRNGAFHREPTRFRGWITPNGEADPQGEPARPAEAGRYHLYVSYLCPWASRALIFRTLKGLEGVVGLSVAGPILGEDGWVYPSDEDAGPVLPRFRHHHELYTASDPAYTGKVSVPVLWDRREGRIVNNESADIIRILNSAFDGLTGNRLDLYPAFLRADIDRWNGLIYETVNNGVYRCGFAKSQESYDAAFDALFGTLDRLEAHLSSSRYLAGEWLTEADWRLFVTLVRFDPAYHGAFKCNLRRIADYPNLSNYLRELYQWPGIAATVSVEAIKAGYYTNPAINPTLIVPKGPALDLDASHDRDRLRGQGIPTRG</sequence>
<dbReference type="SFLD" id="SFLDG01148">
    <property type="entry name" value="Xi_(cytGST)"/>
    <property type="match status" value="1"/>
</dbReference>
<dbReference type="EMBL" id="RZIJ01000016">
    <property type="protein sequence ID" value="RUQ67876.1"/>
    <property type="molecule type" value="Genomic_DNA"/>
</dbReference>
<dbReference type="InterPro" id="IPR016639">
    <property type="entry name" value="GST_Omega/GSH"/>
</dbReference>
<organism evidence="5 6">
    <name type="scientific">Azospirillum doebereinerae</name>
    <dbReference type="NCBI Taxonomy" id="92933"/>
    <lineage>
        <taxon>Bacteria</taxon>
        <taxon>Pseudomonadati</taxon>
        <taxon>Pseudomonadota</taxon>
        <taxon>Alphaproteobacteria</taxon>
        <taxon>Rhodospirillales</taxon>
        <taxon>Azospirillaceae</taxon>
        <taxon>Azospirillum</taxon>
    </lineage>
</organism>
<feature type="binding site" evidence="2">
    <location>
        <begin position="129"/>
        <end position="132"/>
    </location>
    <ligand>
        <name>glutathione</name>
        <dbReference type="ChEBI" id="CHEBI:57925"/>
    </ligand>
</feature>
<dbReference type="CDD" id="cd03190">
    <property type="entry name" value="GST_C_Omega_like"/>
    <property type="match status" value="1"/>
</dbReference>
<dbReference type="SFLD" id="SFLDS00019">
    <property type="entry name" value="Glutathione_Transferase_(cytos"/>
    <property type="match status" value="1"/>
</dbReference>
<dbReference type="InterPro" id="IPR004045">
    <property type="entry name" value="Glutathione_S-Trfase_N"/>
</dbReference>
<accession>A0A433J5M4</accession>
<dbReference type="PANTHER" id="PTHR32419:SF6">
    <property type="entry name" value="GLUTATHIONE S-TRANSFERASE OMEGA-LIKE 1-RELATED"/>
    <property type="match status" value="1"/>
</dbReference>
<feature type="domain" description="GST C-terminal" evidence="4">
    <location>
        <begin position="171"/>
        <end position="295"/>
    </location>
</feature>
<comment type="caution">
    <text evidence="5">The sequence shown here is derived from an EMBL/GenBank/DDBJ whole genome shotgun (WGS) entry which is preliminary data.</text>
</comment>
<gene>
    <name evidence="5" type="ORF">EJ913_19625</name>
</gene>
<dbReference type="GO" id="GO:0004364">
    <property type="term" value="F:glutathione transferase activity"/>
    <property type="evidence" value="ECO:0007669"/>
    <property type="project" value="InterPro"/>
</dbReference>
<dbReference type="AlphaFoldDB" id="A0A433J5M4"/>
<dbReference type="SFLD" id="SFLDG01206">
    <property type="entry name" value="Xi.1"/>
    <property type="match status" value="1"/>
</dbReference>
<reference evidence="5 6" key="1">
    <citation type="submission" date="2018-12" db="EMBL/GenBank/DDBJ databases">
        <authorList>
            <person name="Yang Y."/>
        </authorList>
    </citation>
    <scope>NUCLEOTIDE SEQUENCE [LARGE SCALE GENOMIC DNA]</scope>
    <source>
        <strain evidence="5 6">GSF71</strain>
    </source>
</reference>
<feature type="active site" description="Nucleophile" evidence="1">
    <location>
        <position position="64"/>
    </location>
</feature>
<dbReference type="Pfam" id="PF13409">
    <property type="entry name" value="GST_N_2"/>
    <property type="match status" value="1"/>
</dbReference>
<feature type="site" description="Lowers pKa of active site Cys" evidence="3">
    <location>
        <position position="295"/>
    </location>
</feature>
<dbReference type="InterPro" id="IPR010987">
    <property type="entry name" value="Glutathione-S-Trfase_C-like"/>
</dbReference>
<feature type="site" description="Lowers pKa of active site Cys" evidence="3">
    <location>
        <position position="252"/>
    </location>
</feature>
<dbReference type="PIRSF" id="PIRSF015753">
    <property type="entry name" value="GST"/>
    <property type="match status" value="1"/>
</dbReference>
<evidence type="ECO:0000256" key="3">
    <source>
        <dbReference type="PIRSR" id="PIRSR015753-3"/>
    </source>
</evidence>
<dbReference type="SUPFAM" id="SSF47616">
    <property type="entry name" value="GST C-terminal domain-like"/>
    <property type="match status" value="1"/>
</dbReference>
<evidence type="ECO:0000259" key="4">
    <source>
        <dbReference type="PROSITE" id="PS50405"/>
    </source>
</evidence>
<dbReference type="InterPro" id="IPR047047">
    <property type="entry name" value="GST_Omega-like_C"/>
</dbReference>
<dbReference type="PANTHER" id="PTHR32419">
    <property type="entry name" value="GLUTATHIONYL-HYDROQUINONE REDUCTASE"/>
    <property type="match status" value="1"/>
</dbReference>
<keyword evidence="5" id="KW-0808">Transferase</keyword>
<dbReference type="InterPro" id="IPR040079">
    <property type="entry name" value="Glutathione_S-Trfase"/>
</dbReference>
<evidence type="ECO:0000256" key="2">
    <source>
        <dbReference type="PIRSR" id="PIRSR015753-2"/>
    </source>
</evidence>
<dbReference type="InterPro" id="IPR036282">
    <property type="entry name" value="Glutathione-S-Trfase_C_sf"/>
</dbReference>
<dbReference type="PROSITE" id="PS50405">
    <property type="entry name" value="GST_CTER"/>
    <property type="match status" value="1"/>
</dbReference>
<proteinExistence type="predicted"/>
<name>A0A433J5M4_9PROT</name>
<evidence type="ECO:0000313" key="5">
    <source>
        <dbReference type="EMBL" id="RUQ67876.1"/>
    </source>
</evidence>
<feature type="active site" description="Proton donor/acceptor" evidence="1">
    <location>
        <position position="194"/>
    </location>
</feature>
<evidence type="ECO:0000256" key="1">
    <source>
        <dbReference type="PIRSR" id="PIRSR015753-1"/>
    </source>
</evidence>
<dbReference type="Pfam" id="PF13410">
    <property type="entry name" value="GST_C_2"/>
    <property type="match status" value="1"/>
</dbReference>
<evidence type="ECO:0000313" key="6">
    <source>
        <dbReference type="Proteomes" id="UP000280346"/>
    </source>
</evidence>
<dbReference type="OrthoDB" id="9769158at2"/>
<dbReference type="InterPro" id="IPR036249">
    <property type="entry name" value="Thioredoxin-like_sf"/>
</dbReference>